<evidence type="ECO:0000313" key="10">
    <source>
        <dbReference type="Proteomes" id="UP000179627"/>
    </source>
</evidence>
<gene>
    <name evidence="9" type="ORF">CC117_28480</name>
</gene>
<dbReference type="InterPro" id="IPR027379">
    <property type="entry name" value="CLS_N"/>
</dbReference>
<dbReference type="Pfam" id="PF13396">
    <property type="entry name" value="PLDc_N"/>
    <property type="match status" value="1"/>
</dbReference>
<evidence type="ECO:0000256" key="4">
    <source>
        <dbReference type="ARBA" id="ARBA00022989"/>
    </source>
</evidence>
<keyword evidence="5 6" id="KW-0472">Membrane</keyword>
<evidence type="ECO:0000256" key="2">
    <source>
        <dbReference type="ARBA" id="ARBA00022475"/>
    </source>
</evidence>
<evidence type="ECO:0008006" key="11">
    <source>
        <dbReference type="Google" id="ProtNLM"/>
    </source>
</evidence>
<feature type="transmembrane region" description="Helical" evidence="6">
    <location>
        <begin position="12"/>
        <end position="33"/>
    </location>
</feature>
<evidence type="ECO:0000256" key="1">
    <source>
        <dbReference type="ARBA" id="ARBA00004651"/>
    </source>
</evidence>
<dbReference type="Pfam" id="PF09851">
    <property type="entry name" value="SHOCT"/>
    <property type="match status" value="1"/>
</dbReference>
<dbReference type="EMBL" id="MBLM01000159">
    <property type="protein sequence ID" value="OHV29756.1"/>
    <property type="molecule type" value="Genomic_DNA"/>
</dbReference>
<feature type="domain" description="Cardiolipin synthase N-terminal" evidence="8">
    <location>
        <begin position="20"/>
        <end position="65"/>
    </location>
</feature>
<reference evidence="10" key="1">
    <citation type="submission" date="2016-07" db="EMBL/GenBank/DDBJ databases">
        <title>Sequence Frankia sp. strain CcI1.17.</title>
        <authorList>
            <person name="Ghodhbane-Gtari F."/>
            <person name="Swanson E."/>
            <person name="Gueddou A."/>
            <person name="Morris K."/>
            <person name="Hezbri K."/>
            <person name="Ktari A."/>
            <person name="Nouioui I."/>
            <person name="Abebe-Akele F."/>
            <person name="Simpson S."/>
            <person name="Thomas K."/>
            <person name="Gtari M."/>
            <person name="Tisa L.S."/>
            <person name="Hurst S."/>
        </authorList>
    </citation>
    <scope>NUCLEOTIDE SEQUENCE [LARGE SCALE GENOMIC DNA]</scope>
    <source>
        <strain evidence="10">Cc1.17</strain>
    </source>
</reference>
<keyword evidence="3 6" id="KW-0812">Transmembrane</keyword>
<evidence type="ECO:0000259" key="7">
    <source>
        <dbReference type="Pfam" id="PF09851"/>
    </source>
</evidence>
<proteinExistence type="predicted"/>
<evidence type="ECO:0000259" key="8">
    <source>
        <dbReference type="Pfam" id="PF13396"/>
    </source>
</evidence>
<evidence type="ECO:0000256" key="6">
    <source>
        <dbReference type="SAM" id="Phobius"/>
    </source>
</evidence>
<name>A0A1S1Q832_9ACTN</name>
<keyword evidence="4 6" id="KW-1133">Transmembrane helix</keyword>
<keyword evidence="2" id="KW-1003">Cell membrane</keyword>
<evidence type="ECO:0000313" key="9">
    <source>
        <dbReference type="EMBL" id="OHV29756.1"/>
    </source>
</evidence>
<dbReference type="AlphaFoldDB" id="A0A1S1Q832"/>
<evidence type="ECO:0000256" key="5">
    <source>
        <dbReference type="ARBA" id="ARBA00023136"/>
    </source>
</evidence>
<dbReference type="GO" id="GO:0005886">
    <property type="term" value="C:plasma membrane"/>
    <property type="evidence" value="ECO:0007669"/>
    <property type="project" value="UniProtKB-SubCell"/>
</dbReference>
<feature type="domain" description="SHOCT" evidence="7">
    <location>
        <begin position="99"/>
        <end position="126"/>
    </location>
</feature>
<dbReference type="InterPro" id="IPR018649">
    <property type="entry name" value="SHOCT"/>
</dbReference>
<organism evidence="9 10">
    <name type="scientific">Parafrankia colletiae</name>
    <dbReference type="NCBI Taxonomy" id="573497"/>
    <lineage>
        <taxon>Bacteria</taxon>
        <taxon>Bacillati</taxon>
        <taxon>Actinomycetota</taxon>
        <taxon>Actinomycetes</taxon>
        <taxon>Frankiales</taxon>
        <taxon>Frankiaceae</taxon>
        <taxon>Parafrankia</taxon>
    </lineage>
</organism>
<evidence type="ECO:0000256" key="3">
    <source>
        <dbReference type="ARBA" id="ARBA00022692"/>
    </source>
</evidence>
<dbReference type="Proteomes" id="UP000179627">
    <property type="component" value="Unassembled WGS sequence"/>
</dbReference>
<accession>A0A1S1Q832</accession>
<comment type="subcellular location">
    <subcellularLocation>
        <location evidence="1">Cell membrane</location>
        <topology evidence="1">Multi-pass membrane protein</topology>
    </subcellularLocation>
</comment>
<comment type="caution">
    <text evidence="9">The sequence shown here is derived from an EMBL/GenBank/DDBJ whole genome shotgun (WGS) entry which is preliminary data.</text>
</comment>
<sequence length="127" mass="14530">MDYSLLSAFWTMLLFFGLLLWLYLLFVIISDIFRSRDLSGWGKAGWLAAVIILPLLGVLAYTIFRGDSMGERAVEDRQRQQAFYQAFQPSAVQSQGVADEMAKLVNLRRNGEISEEEFERAKSRVLT</sequence>
<keyword evidence="10" id="KW-1185">Reference proteome</keyword>
<protein>
    <recommendedName>
        <fullName evidence="11">SHOCT domain-containing protein</fullName>
    </recommendedName>
</protein>
<dbReference type="OrthoDB" id="7596142at2"/>
<dbReference type="RefSeq" id="WP_071090148.1">
    <property type="nucleotide sequence ID" value="NZ_MBLM01000159.1"/>
</dbReference>
<feature type="transmembrane region" description="Helical" evidence="6">
    <location>
        <begin position="45"/>
        <end position="64"/>
    </location>
</feature>